<dbReference type="Gene3D" id="3.55.50.10">
    <property type="entry name" value="Baseplate protein-like domains"/>
    <property type="match status" value="1"/>
</dbReference>
<dbReference type="NCBIfam" id="TIGR03361">
    <property type="entry name" value="VI_Rhs_Vgr"/>
    <property type="match status" value="1"/>
</dbReference>
<dbReference type="SUPFAM" id="SSF69349">
    <property type="entry name" value="Phage fibre proteins"/>
    <property type="match status" value="2"/>
</dbReference>
<comment type="caution">
    <text evidence="5">The sequence shown here is derived from an EMBL/GenBank/DDBJ whole genome shotgun (WGS) entry which is preliminary data.</text>
</comment>
<evidence type="ECO:0000256" key="2">
    <source>
        <dbReference type="SAM" id="MobiDB-lite"/>
    </source>
</evidence>
<dbReference type="NCBIfam" id="TIGR01646">
    <property type="entry name" value="vgr_GE"/>
    <property type="match status" value="1"/>
</dbReference>
<dbReference type="EMBL" id="JWSP02000004">
    <property type="protein sequence ID" value="PNO31986.1"/>
    <property type="molecule type" value="Genomic_DNA"/>
</dbReference>
<dbReference type="SUPFAM" id="SSF69255">
    <property type="entry name" value="gp5 N-terminal domain-like"/>
    <property type="match status" value="1"/>
</dbReference>
<feature type="region of interest" description="Disordered" evidence="2">
    <location>
        <begin position="692"/>
        <end position="720"/>
    </location>
</feature>
<dbReference type="Proteomes" id="UP000236163">
    <property type="component" value="Unassembled WGS sequence"/>
</dbReference>
<evidence type="ECO:0000256" key="1">
    <source>
        <dbReference type="ARBA" id="ARBA00005558"/>
    </source>
</evidence>
<dbReference type="AlphaFoldDB" id="A0A2K0J9M9"/>
<organism evidence="5 6">
    <name type="scientific">Salmonella enterica subsp. houtenae serovar 50:g,z51:-</name>
    <dbReference type="NCBI Taxonomy" id="1173947"/>
    <lineage>
        <taxon>Bacteria</taxon>
        <taxon>Pseudomonadati</taxon>
        <taxon>Pseudomonadota</taxon>
        <taxon>Gammaproteobacteria</taxon>
        <taxon>Enterobacterales</taxon>
        <taxon>Enterobacteriaceae</taxon>
        <taxon>Salmonella</taxon>
    </lineage>
</organism>
<dbReference type="InterPro" id="IPR054030">
    <property type="entry name" value="Gp5_Vgr_C"/>
</dbReference>
<dbReference type="Gene3D" id="2.40.50.230">
    <property type="entry name" value="Gp5 N-terminal domain"/>
    <property type="match status" value="1"/>
</dbReference>
<proteinExistence type="inferred from homology"/>
<evidence type="ECO:0000259" key="3">
    <source>
        <dbReference type="Pfam" id="PF04717"/>
    </source>
</evidence>
<feature type="domain" description="Gp5/Type VI secretion system Vgr C-terminal trimerisation" evidence="4">
    <location>
        <begin position="468"/>
        <end position="568"/>
    </location>
</feature>
<dbReference type="Gene3D" id="4.10.220.110">
    <property type="match status" value="1"/>
</dbReference>
<comment type="similarity">
    <text evidence="1">Belongs to the VgrG protein family.</text>
</comment>
<dbReference type="SUPFAM" id="SSF69279">
    <property type="entry name" value="Phage tail proteins"/>
    <property type="match status" value="2"/>
</dbReference>
<dbReference type="STRING" id="523831.SEHO0A_03175"/>
<evidence type="ECO:0000259" key="4">
    <source>
        <dbReference type="Pfam" id="PF22178"/>
    </source>
</evidence>
<dbReference type="Pfam" id="PF04717">
    <property type="entry name" value="Phage_base_V"/>
    <property type="match status" value="1"/>
</dbReference>
<dbReference type="Pfam" id="PF05954">
    <property type="entry name" value="Phage_GPD"/>
    <property type="match status" value="1"/>
</dbReference>
<dbReference type="InterPro" id="IPR017847">
    <property type="entry name" value="T6SS_RhsGE_Vgr_subset"/>
</dbReference>
<accession>A0A2K0J9M9</accession>
<protein>
    <submittedName>
        <fullName evidence="5">Type VI secretion system tip protein VgrG</fullName>
    </submittedName>
</protein>
<name>A0A2K0J9M9_SALHO</name>
<gene>
    <name evidence="5" type="ORF">RK55_001360</name>
</gene>
<feature type="domain" description="Gp5/Type VI secretion system Vgr protein OB-fold" evidence="3">
    <location>
        <begin position="385"/>
        <end position="451"/>
    </location>
</feature>
<dbReference type="InterPro" id="IPR037026">
    <property type="entry name" value="Vgr_OB-fold_dom_sf"/>
</dbReference>
<dbReference type="Pfam" id="PF22178">
    <property type="entry name" value="Gp5_trimer_C"/>
    <property type="match status" value="1"/>
</dbReference>
<reference evidence="6" key="1">
    <citation type="submission" date="2017-12" db="EMBL/GenBank/DDBJ databases">
        <title>FDA dAtabase for Regulatory Grade micrObial Sequences (FDA-ARGOS): Supporting development and validation of Infectious Disease Dx tests.</title>
        <authorList>
            <person name="Sichtig H."/>
            <person name="Tallon L."/>
            <person name="Sadzewicz L."/>
            <person name="Sengamalay N."/>
            <person name="Nagaraj S."/>
            <person name="Vavikolanu K."/>
            <person name="Aluvathingal J."/>
            <person name="Nadendla S."/>
            <person name="Pirone D.C."/>
            <person name="Hoffman M."/>
            <person name="Muruvanda T."/>
            <person name="Allard M."/>
            <person name="Evans P."/>
        </authorList>
    </citation>
    <scope>NUCLEOTIDE SEQUENCE [LARGE SCALE GENOMIC DNA]</scope>
    <source>
        <strain evidence="6">FDAARGOS_55</strain>
    </source>
</reference>
<dbReference type="InterPro" id="IPR006531">
    <property type="entry name" value="Gp5/Vgr_OB"/>
</dbReference>
<feature type="compositionally biased region" description="Gly residues" evidence="2">
    <location>
        <begin position="698"/>
        <end position="707"/>
    </location>
</feature>
<dbReference type="Gene3D" id="2.30.110.50">
    <property type="match status" value="1"/>
</dbReference>
<dbReference type="InterPro" id="IPR006533">
    <property type="entry name" value="T6SS_Vgr_RhsGE"/>
</dbReference>
<sequence length="847" mass="93459">MSLKGLRFTLNIDGLEETATAVVGFSLYQCHSTPFVLEVGIASDQPDLAATNFLEKNAVLTIWQGMEAQRYVSGIINEVMQGENNHWQMRYHLTIVPPLWRCGLRQNFRIFQQQDIQTLSSTLLNENGVTEWTPVFYESHPAREFCVQYGESDLAFLTRLWSEEGIFYFDWHAPQGAAQKLVLCDDVAGVSTLGEMPFNPDTDTEVSTMCISSFRYRARTGPSSVETQDYTFKTPGWPGYYNRAAENLNGQRTQYEIFDYPGRFKDETHGEAFARYQMEGWRHDTETATCISNSPELCPGKRFTLTGHPSEALNREWQVVSCVLAGDQPQALHGSGGQGTTLDNHFEAIPADRTWRVPPQPKPSVDGPQSAIVTGPAGEEIFCDEHGRVRVRFHWDRYCPGNEDSSCWVRVSQAWAGAGFGNLAIPRVGQEVIVDFLNGDPDQPIIMGRTYHQDNRSPGSLPGTKTQMTIRSKTYKGSGFNELRFEDATDQEQVYIHAQKDMDTEVLNDRSTKVRHDHTESIGNNQRITVTTGQTVSVGTKKEGGHDQTITVANNRSITVRNDQTLKVTNDRMAGISHDDGLYVKNDRRVTVGGKQEHTTTGDHISLVKGTHSLEVKGDLARKVSGALGIKVRNEIVLESGGKITLKVGSSFVVIHAGGVDIVGPKINLNSGGSPGTPVGTLLPGVLEALMDEDNGQDSGGEGTGDGRGPDDSGEPDDENKANLQSLRFAFPGADSSVKTMSWLIGQPYKISDSKGNVLVSGTIEQSGRLPRVMLDEPDELTLMMGSEEWEVEDLALGNDDTSSDDAAYDDEGYDLVNDPYYGKLEQDEQWPSDADINELLNNYAEG</sequence>
<evidence type="ECO:0000313" key="6">
    <source>
        <dbReference type="Proteomes" id="UP000236163"/>
    </source>
</evidence>
<evidence type="ECO:0000313" key="5">
    <source>
        <dbReference type="EMBL" id="PNO31986.1"/>
    </source>
</evidence>